<organism evidence="9 10">
    <name type="scientific">Apostasia shenzhenica</name>
    <dbReference type="NCBI Taxonomy" id="1088818"/>
    <lineage>
        <taxon>Eukaryota</taxon>
        <taxon>Viridiplantae</taxon>
        <taxon>Streptophyta</taxon>
        <taxon>Embryophyta</taxon>
        <taxon>Tracheophyta</taxon>
        <taxon>Spermatophyta</taxon>
        <taxon>Magnoliopsida</taxon>
        <taxon>Liliopsida</taxon>
        <taxon>Asparagales</taxon>
        <taxon>Orchidaceae</taxon>
        <taxon>Apostasioideae</taxon>
        <taxon>Apostasia</taxon>
    </lineage>
</organism>
<dbReference type="InterPro" id="IPR027417">
    <property type="entry name" value="P-loop_NTPase"/>
</dbReference>
<protein>
    <submittedName>
        <fullName evidence="9">Cell cycle checkpoint protein RAD17</fullName>
    </submittedName>
</protein>
<dbReference type="GO" id="GO:0003682">
    <property type="term" value="F:chromatin binding"/>
    <property type="evidence" value="ECO:0007669"/>
    <property type="project" value="TreeGrafter"/>
</dbReference>
<evidence type="ECO:0000256" key="5">
    <source>
        <dbReference type="ARBA" id="ARBA00022840"/>
    </source>
</evidence>
<dbReference type="Proteomes" id="UP000236161">
    <property type="component" value="Unassembled WGS sequence"/>
</dbReference>
<feature type="compositionally biased region" description="Low complexity" evidence="8">
    <location>
        <begin position="24"/>
        <end position="34"/>
    </location>
</feature>
<dbReference type="GO" id="GO:0003689">
    <property type="term" value="F:DNA clamp loader activity"/>
    <property type="evidence" value="ECO:0007669"/>
    <property type="project" value="TreeGrafter"/>
</dbReference>
<dbReference type="Gene3D" id="1.10.8.60">
    <property type="match status" value="1"/>
</dbReference>
<evidence type="ECO:0000256" key="2">
    <source>
        <dbReference type="ARBA" id="ARBA00006168"/>
    </source>
</evidence>
<accession>A0A2I0AEP6</accession>
<evidence type="ECO:0000256" key="8">
    <source>
        <dbReference type="SAM" id="MobiDB-lite"/>
    </source>
</evidence>
<keyword evidence="10" id="KW-1185">Reference proteome</keyword>
<keyword evidence="5" id="KW-0067">ATP-binding</keyword>
<proteinExistence type="inferred from homology"/>
<dbReference type="STRING" id="1088818.A0A2I0AEP6"/>
<reference evidence="9 10" key="1">
    <citation type="journal article" date="2017" name="Nature">
        <title>The Apostasia genome and the evolution of orchids.</title>
        <authorList>
            <person name="Zhang G.Q."/>
            <person name="Liu K.W."/>
            <person name="Li Z."/>
            <person name="Lohaus R."/>
            <person name="Hsiao Y.Y."/>
            <person name="Niu S.C."/>
            <person name="Wang J.Y."/>
            <person name="Lin Y.C."/>
            <person name="Xu Q."/>
            <person name="Chen L.J."/>
            <person name="Yoshida K."/>
            <person name="Fujiwara S."/>
            <person name="Wang Z.W."/>
            <person name="Zhang Y.Q."/>
            <person name="Mitsuda N."/>
            <person name="Wang M."/>
            <person name="Liu G.H."/>
            <person name="Pecoraro L."/>
            <person name="Huang H.X."/>
            <person name="Xiao X.J."/>
            <person name="Lin M."/>
            <person name="Wu X.Y."/>
            <person name="Wu W.L."/>
            <person name="Chen Y.Y."/>
            <person name="Chang S.B."/>
            <person name="Sakamoto S."/>
            <person name="Ohme-Takagi M."/>
            <person name="Yagi M."/>
            <person name="Zeng S.J."/>
            <person name="Shen C.Y."/>
            <person name="Yeh C.M."/>
            <person name="Luo Y.B."/>
            <person name="Tsai W.C."/>
            <person name="Van de Peer Y."/>
            <person name="Liu Z.J."/>
        </authorList>
    </citation>
    <scope>NUCLEOTIDE SEQUENCE [LARGE SCALE GENOMIC DNA]</scope>
    <source>
        <strain evidence="10">cv. Shenzhen</strain>
        <tissue evidence="9">Stem</tissue>
    </source>
</reference>
<dbReference type="FunFam" id="3.40.50.300:FF:001661">
    <property type="entry name" value="RAD17 checkpoint clamp loader component"/>
    <property type="match status" value="1"/>
</dbReference>
<dbReference type="OrthoDB" id="10265971at2759"/>
<dbReference type="InterPro" id="IPR004582">
    <property type="entry name" value="Checkpoint_prot_Rad17_Rad24"/>
</dbReference>
<dbReference type="Pfam" id="PF03215">
    <property type="entry name" value="Rad17"/>
    <property type="match status" value="1"/>
</dbReference>
<dbReference type="EMBL" id="KZ451987">
    <property type="protein sequence ID" value="PKA54021.1"/>
    <property type="molecule type" value="Genomic_DNA"/>
</dbReference>
<keyword evidence="4" id="KW-0227">DNA damage</keyword>
<dbReference type="GO" id="GO:0033314">
    <property type="term" value="P:mitotic DNA replication checkpoint signaling"/>
    <property type="evidence" value="ECO:0007669"/>
    <property type="project" value="TreeGrafter"/>
</dbReference>
<sequence length="625" mass="69733">MGKRKTAVVCSTSPEEDAGRKQGSRSSSSKSFAAARKRTRGGSSQCGVGEISDKPPSRGAEAFARLSEDYCECLQDFPSTQGMQCSKGNELWVDKYKPSSPAQLAVHKKKVEEVKNWLRERLIASKEKFGNHVLLITGQAGVGKSAAVRVLAAHMGAELCEYSTPTPTLWHEHVHNINSGLSYRSKLDEFEAFVEKIGKYSLLSSSNAGASRKATIILIDDLPVTNGRVAFGRLKKCLTALTRFAQLPTVILVTEYHRTDNVPTSHFEELVSLLERAGAYKVAFNRLTVNSIKKVLSHICQEEKRELPSIQIDQIAKASCGDMRNAINSLQFWCLSPDNLLISYVSNSMDINSRVLSDSNKLSPIVGLFGHEELNCGTDFSYGRDETLTLFHALGKFLHNKREVMDQIGLELESLTLREKFERNPLKMDAPEKVLSQAYGKARPVTDFLHENVLDFISDGAIDDTWLVTSYLSDADCLLASSLLSHSSQKLTEMDDSQRVSQPVAASVAIRGVLFGNKQPLSSRWHAIRSPRLWQIEQSAQHHKNKLMVERFYFSNGFSLSLSQMVTDYMPSIKWLGSHTTDDNGHEKLIQCITTDLIPPADNFSSNTIESTFREKIEDDEIEDW</sequence>
<feature type="region of interest" description="Disordered" evidence="8">
    <location>
        <begin position="1"/>
        <end position="58"/>
    </location>
</feature>
<dbReference type="AlphaFoldDB" id="A0A2I0AEP6"/>
<evidence type="ECO:0000256" key="1">
    <source>
        <dbReference type="ARBA" id="ARBA00004123"/>
    </source>
</evidence>
<comment type="similarity">
    <text evidence="2">Belongs to the rad17/RAD24 family.</text>
</comment>
<dbReference type="GO" id="GO:0005634">
    <property type="term" value="C:nucleus"/>
    <property type="evidence" value="ECO:0007669"/>
    <property type="project" value="UniProtKB-SubCell"/>
</dbReference>
<keyword evidence="6" id="KW-0539">Nucleus</keyword>
<comment type="subcellular location">
    <subcellularLocation>
        <location evidence="1">Nucleus</location>
    </subcellularLocation>
</comment>
<evidence type="ECO:0000256" key="4">
    <source>
        <dbReference type="ARBA" id="ARBA00022763"/>
    </source>
</evidence>
<dbReference type="Pfam" id="PF21960">
    <property type="entry name" value="RCF1-5-like_lid"/>
    <property type="match status" value="1"/>
</dbReference>
<dbReference type="GO" id="GO:0006281">
    <property type="term" value="P:DNA repair"/>
    <property type="evidence" value="ECO:0007669"/>
    <property type="project" value="InterPro"/>
</dbReference>
<dbReference type="GO" id="GO:0005524">
    <property type="term" value="F:ATP binding"/>
    <property type="evidence" value="ECO:0007669"/>
    <property type="project" value="UniProtKB-KW"/>
</dbReference>
<dbReference type="PANTHER" id="PTHR12172:SF0">
    <property type="entry name" value="CELL CYCLE CHECKPOINT PROTEIN RAD17"/>
    <property type="match status" value="1"/>
</dbReference>
<dbReference type="SUPFAM" id="SSF52540">
    <property type="entry name" value="P-loop containing nucleoside triphosphate hydrolases"/>
    <property type="match status" value="1"/>
</dbReference>
<dbReference type="Gene3D" id="3.40.50.300">
    <property type="entry name" value="P-loop containing nucleotide triphosphate hydrolases"/>
    <property type="match status" value="1"/>
</dbReference>
<dbReference type="CDD" id="cd18140">
    <property type="entry name" value="HLD_clamp_RFC"/>
    <property type="match status" value="1"/>
</dbReference>
<evidence type="ECO:0000313" key="9">
    <source>
        <dbReference type="EMBL" id="PKA54021.1"/>
    </source>
</evidence>
<evidence type="ECO:0000256" key="3">
    <source>
        <dbReference type="ARBA" id="ARBA00022741"/>
    </source>
</evidence>
<dbReference type="InterPro" id="IPR047854">
    <property type="entry name" value="RFC_lid"/>
</dbReference>
<dbReference type="PANTHER" id="PTHR12172">
    <property type="entry name" value="CELL CYCLE CHECKPOINT PROTEIN RAD17"/>
    <property type="match status" value="1"/>
</dbReference>
<keyword evidence="3" id="KW-0547">Nucleotide-binding</keyword>
<dbReference type="GO" id="GO:0000077">
    <property type="term" value="P:DNA damage checkpoint signaling"/>
    <property type="evidence" value="ECO:0007669"/>
    <property type="project" value="TreeGrafter"/>
</dbReference>
<evidence type="ECO:0000256" key="7">
    <source>
        <dbReference type="ARBA" id="ARBA00023306"/>
    </source>
</evidence>
<evidence type="ECO:0000313" key="10">
    <source>
        <dbReference type="Proteomes" id="UP000236161"/>
    </source>
</evidence>
<gene>
    <name evidence="9" type="primary">RAD17</name>
    <name evidence="9" type="ORF">AXF42_Ash016186</name>
</gene>
<keyword evidence="7" id="KW-0131">Cell cycle</keyword>
<name>A0A2I0AEP6_9ASPA</name>
<evidence type="ECO:0000256" key="6">
    <source>
        <dbReference type="ARBA" id="ARBA00023242"/>
    </source>
</evidence>